<dbReference type="GO" id="GO:0005829">
    <property type="term" value="C:cytosol"/>
    <property type="evidence" value="ECO:0007669"/>
    <property type="project" value="TreeGrafter"/>
</dbReference>
<dbReference type="EMBL" id="LVXG01000012">
    <property type="protein sequence ID" value="OQP50349.1"/>
    <property type="molecule type" value="Genomic_DNA"/>
</dbReference>
<dbReference type="PANTHER" id="PTHR30543">
    <property type="entry name" value="CHROMATE REDUCTASE"/>
    <property type="match status" value="1"/>
</dbReference>
<gene>
    <name evidence="2" type="ORF">A4H97_00455</name>
</gene>
<name>A0A1V9EW25_9BACT</name>
<reference evidence="3" key="1">
    <citation type="submission" date="2016-04" db="EMBL/GenBank/DDBJ databases">
        <authorList>
            <person name="Chen L."/>
            <person name="Zhuang W."/>
            <person name="Wang G."/>
        </authorList>
    </citation>
    <scope>NUCLEOTIDE SEQUENCE [LARGE SCALE GENOMIC DNA]</scope>
    <source>
        <strain evidence="3">17621</strain>
    </source>
</reference>
<evidence type="ECO:0000259" key="1">
    <source>
        <dbReference type="Pfam" id="PF03358"/>
    </source>
</evidence>
<keyword evidence="3" id="KW-1185">Reference proteome</keyword>
<protein>
    <recommendedName>
        <fullName evidence="1">NADPH-dependent FMN reductase-like domain-containing protein</fullName>
    </recommendedName>
</protein>
<accession>A0A1V9EW25</accession>
<dbReference type="GO" id="GO:0010181">
    <property type="term" value="F:FMN binding"/>
    <property type="evidence" value="ECO:0007669"/>
    <property type="project" value="TreeGrafter"/>
</dbReference>
<dbReference type="STRING" id="354355.SAMN05660816_00858"/>
<dbReference type="SUPFAM" id="SSF52218">
    <property type="entry name" value="Flavoproteins"/>
    <property type="match status" value="1"/>
</dbReference>
<evidence type="ECO:0000313" key="3">
    <source>
        <dbReference type="Proteomes" id="UP000192610"/>
    </source>
</evidence>
<proteinExistence type="predicted"/>
<comment type="caution">
    <text evidence="2">The sequence shown here is derived from an EMBL/GenBank/DDBJ whole genome shotgun (WGS) entry which is preliminary data.</text>
</comment>
<dbReference type="InterPro" id="IPR029039">
    <property type="entry name" value="Flavoprotein-like_sf"/>
</dbReference>
<organism evidence="2 3">
    <name type="scientific">Niastella yeongjuensis</name>
    <dbReference type="NCBI Taxonomy" id="354355"/>
    <lineage>
        <taxon>Bacteria</taxon>
        <taxon>Pseudomonadati</taxon>
        <taxon>Bacteroidota</taxon>
        <taxon>Chitinophagia</taxon>
        <taxon>Chitinophagales</taxon>
        <taxon>Chitinophagaceae</taxon>
        <taxon>Niastella</taxon>
    </lineage>
</organism>
<dbReference type="Gene3D" id="3.40.50.360">
    <property type="match status" value="1"/>
</dbReference>
<sequence length="187" mass="20107">MSYMNRRIKILAVSGGLRPTSTNALLVKEIQKWAPANVAISIYEGLATLPAFDDSTTISESVTEWRRQLSDADGVLICSPEYAFGVPGALKNAIEWTVKSSELVNKPLALITAASSGDKAHAAWLQIFSALSADIPAGGALLIPFIRTKFNEKGEVSDAATKEAILNTLQALIQTIDKKASEEMEQT</sequence>
<feature type="domain" description="NADPH-dependent FMN reductase-like" evidence="1">
    <location>
        <begin position="8"/>
        <end position="144"/>
    </location>
</feature>
<evidence type="ECO:0000313" key="2">
    <source>
        <dbReference type="EMBL" id="OQP50349.1"/>
    </source>
</evidence>
<dbReference type="InterPro" id="IPR005025">
    <property type="entry name" value="FMN_Rdtase-like_dom"/>
</dbReference>
<dbReference type="Proteomes" id="UP000192610">
    <property type="component" value="Unassembled WGS sequence"/>
</dbReference>
<dbReference type="AlphaFoldDB" id="A0A1V9EW25"/>
<dbReference type="InterPro" id="IPR050712">
    <property type="entry name" value="NAD(P)H-dep_reductase"/>
</dbReference>
<dbReference type="PANTHER" id="PTHR30543:SF21">
    <property type="entry name" value="NAD(P)H-DEPENDENT FMN REDUCTASE LOT6"/>
    <property type="match status" value="1"/>
</dbReference>
<dbReference type="GO" id="GO:0016491">
    <property type="term" value="F:oxidoreductase activity"/>
    <property type="evidence" value="ECO:0007669"/>
    <property type="project" value="InterPro"/>
</dbReference>
<dbReference type="Pfam" id="PF03358">
    <property type="entry name" value="FMN_red"/>
    <property type="match status" value="1"/>
</dbReference>